<evidence type="ECO:0000313" key="2">
    <source>
        <dbReference type="EMBL" id="AGH97575.1"/>
    </source>
</evidence>
<dbReference type="HOGENOM" id="CLU_568376_0_0_5"/>
<evidence type="ECO:0000313" key="3">
    <source>
        <dbReference type="Proteomes" id="UP000011932"/>
    </source>
</evidence>
<dbReference type="KEGG" id="man:A11S_752"/>
<evidence type="ECO:0000256" key="1">
    <source>
        <dbReference type="SAM" id="MobiDB-lite"/>
    </source>
</evidence>
<sequence>MVMKDDENTDVQVEVLTSADGDQFNDVPDYRTADKKTRAAMDKMIATVDWDDLNTIMVFGQEALDEVAVVSDAINDRALKDDSFMAEMRKCAEEIENMDVSETMQRVQMFAKASLNTIVENKGAVATGLLGTMLMNPLYGLLAGIGFKGAQVAKEKYDAIKGKATGDIDHGKQAEAIRDDLRKAILSTRSIVKQLEDGRDKIPLYVSEVNALGAAQTKADKLMALVIGAGREALRRLHEDILPKMTATDAASLDRLRERQMAGHVMERTIDGHIASRAIGLNSMVVLYETKRMYASTYLKFQEHLNRSVREWKRQIAHGNLMVDQMDLQLVGTAADKKGIDLHEKAEKLHETTRLMHQKSMGQGTYDMTKIAEATERLVKKIGTDLNELGEARIAQQAARDRLNAATKDLASKFQESVQKDSFLVLESGTKSAAALEFEQSAKVDTLVGDNDNTAQPVEAKPGAKKPRAPRAAKPSAKPK</sequence>
<dbReference type="STRING" id="349215.A11S_752"/>
<feature type="compositionally biased region" description="Basic residues" evidence="1">
    <location>
        <begin position="463"/>
        <end position="480"/>
    </location>
</feature>
<dbReference type="AlphaFoldDB" id="M4VGH7"/>
<gene>
    <name evidence="2" type="ORF">A11S_752</name>
</gene>
<dbReference type="EMBL" id="CP003538">
    <property type="protein sequence ID" value="AGH97575.1"/>
    <property type="molecule type" value="Genomic_DNA"/>
</dbReference>
<organism evidence="2 3">
    <name type="scientific">Micavibrio aeruginosavorus EPB</name>
    <dbReference type="NCBI Taxonomy" id="349215"/>
    <lineage>
        <taxon>Bacteria</taxon>
        <taxon>Pseudomonadati</taxon>
        <taxon>Bdellovibrionota</taxon>
        <taxon>Bdellovibrionia</taxon>
        <taxon>Bdellovibrionales</taxon>
        <taxon>Pseudobdellovibrionaceae</taxon>
        <taxon>Micavibrio</taxon>
    </lineage>
</organism>
<accession>M4VGH7</accession>
<proteinExistence type="predicted"/>
<dbReference type="RefSeq" id="WP_015467126.1">
    <property type="nucleotide sequence ID" value="NC_020812.1"/>
</dbReference>
<name>M4VGH7_9BACT</name>
<evidence type="ECO:0008006" key="4">
    <source>
        <dbReference type="Google" id="ProtNLM"/>
    </source>
</evidence>
<dbReference type="Proteomes" id="UP000011932">
    <property type="component" value="Chromosome"/>
</dbReference>
<reference evidence="2 3" key="1">
    <citation type="journal article" date="2013" name="ISME J.">
        <title>By their genes ye shall know them: genomic signatures of predatory bacteria.</title>
        <authorList>
            <person name="Pasternak Z."/>
            <person name="Pietrokovski S."/>
            <person name="Rotem O."/>
            <person name="Gophna U."/>
            <person name="Lurie-Weinberger M.N."/>
            <person name="Jurkevitch E."/>
        </authorList>
    </citation>
    <scope>NUCLEOTIDE SEQUENCE [LARGE SCALE GENOMIC DNA]</scope>
    <source>
        <strain evidence="2">EPB</strain>
    </source>
</reference>
<protein>
    <recommendedName>
        <fullName evidence="4">Tellurite resistance protein</fullName>
    </recommendedName>
</protein>
<feature type="region of interest" description="Disordered" evidence="1">
    <location>
        <begin position="445"/>
        <end position="480"/>
    </location>
</feature>